<dbReference type="Proteomes" id="UP001153148">
    <property type="component" value="Unassembled WGS sequence"/>
</dbReference>
<accession>A0ABN7P445</accession>
<reference evidence="1" key="1">
    <citation type="submission" date="2021-03" db="EMBL/GenBank/DDBJ databases">
        <authorList>
            <person name="Tran Van P."/>
        </authorList>
    </citation>
    <scope>NUCLEOTIDE SEQUENCE</scope>
</reference>
<evidence type="ECO:0000313" key="1">
    <source>
        <dbReference type="EMBL" id="CAG2060656.1"/>
    </source>
</evidence>
<dbReference type="EMBL" id="CAJPIN010013054">
    <property type="protein sequence ID" value="CAG2060656.1"/>
    <property type="molecule type" value="Genomic_DNA"/>
</dbReference>
<sequence>MRGFAPRLGSVCAVVIELMARPLVNWIQNGLDQGSNMATQAPEDYIGRATDASQTAFVGCRFAFHTAR</sequence>
<evidence type="ECO:0000313" key="2">
    <source>
        <dbReference type="Proteomes" id="UP001153148"/>
    </source>
</evidence>
<gene>
    <name evidence="1" type="ORF">TPAB3V08_LOCUS7612</name>
</gene>
<protein>
    <submittedName>
        <fullName evidence="1">Uncharacterized protein</fullName>
    </submittedName>
</protein>
<keyword evidence="2" id="KW-1185">Reference proteome</keyword>
<proteinExistence type="predicted"/>
<name>A0ABN7P445_TIMPD</name>
<comment type="caution">
    <text evidence="1">The sequence shown here is derived from an EMBL/GenBank/DDBJ whole genome shotgun (WGS) entry which is preliminary data.</text>
</comment>
<organism evidence="1 2">
    <name type="scientific">Timema podura</name>
    <name type="common">Walking stick</name>
    <dbReference type="NCBI Taxonomy" id="61482"/>
    <lineage>
        <taxon>Eukaryota</taxon>
        <taxon>Metazoa</taxon>
        <taxon>Ecdysozoa</taxon>
        <taxon>Arthropoda</taxon>
        <taxon>Hexapoda</taxon>
        <taxon>Insecta</taxon>
        <taxon>Pterygota</taxon>
        <taxon>Neoptera</taxon>
        <taxon>Polyneoptera</taxon>
        <taxon>Phasmatodea</taxon>
        <taxon>Timematodea</taxon>
        <taxon>Timematoidea</taxon>
        <taxon>Timematidae</taxon>
        <taxon>Timema</taxon>
    </lineage>
</organism>